<evidence type="ECO:0008006" key="3">
    <source>
        <dbReference type="Google" id="ProtNLM"/>
    </source>
</evidence>
<organism evidence="1 2">
    <name type="scientific">Iodidimonas muriae</name>
    <dbReference type="NCBI Taxonomy" id="261467"/>
    <lineage>
        <taxon>Bacteria</taxon>
        <taxon>Pseudomonadati</taxon>
        <taxon>Pseudomonadota</taxon>
        <taxon>Alphaproteobacteria</taxon>
        <taxon>Iodidimonadales</taxon>
        <taxon>Iodidimonadaceae</taxon>
        <taxon>Iodidimonas</taxon>
    </lineage>
</organism>
<proteinExistence type="predicted"/>
<dbReference type="RefSeq" id="WP_150006397.1">
    <property type="nucleotide sequence ID" value="NZ_BMOV01000009.1"/>
</dbReference>
<evidence type="ECO:0000313" key="2">
    <source>
        <dbReference type="Proteomes" id="UP000602381"/>
    </source>
</evidence>
<dbReference type="Proteomes" id="UP000602381">
    <property type="component" value="Unassembled WGS sequence"/>
</dbReference>
<dbReference type="EMBL" id="BMOV01000009">
    <property type="protein sequence ID" value="GGO15662.1"/>
    <property type="molecule type" value="Genomic_DNA"/>
</dbReference>
<accession>A0ABQ2LFI9</accession>
<keyword evidence="2" id="KW-1185">Reference proteome</keyword>
<comment type="caution">
    <text evidence="1">The sequence shown here is derived from an EMBL/GenBank/DDBJ whole genome shotgun (WGS) entry which is preliminary data.</text>
</comment>
<reference evidence="2" key="1">
    <citation type="journal article" date="2019" name="Int. J. Syst. Evol. Microbiol.">
        <title>The Global Catalogue of Microorganisms (GCM) 10K type strain sequencing project: providing services to taxonomists for standard genome sequencing and annotation.</title>
        <authorList>
            <consortium name="The Broad Institute Genomics Platform"/>
            <consortium name="The Broad Institute Genome Sequencing Center for Infectious Disease"/>
            <person name="Wu L."/>
            <person name="Ma J."/>
        </authorList>
    </citation>
    <scope>NUCLEOTIDE SEQUENCE [LARGE SCALE GENOMIC DNA]</scope>
    <source>
        <strain evidence="2">JCM 17843</strain>
    </source>
</reference>
<gene>
    <name evidence="1" type="ORF">GCM10007972_24000</name>
</gene>
<evidence type="ECO:0000313" key="1">
    <source>
        <dbReference type="EMBL" id="GGO15662.1"/>
    </source>
</evidence>
<name>A0ABQ2LFI9_9PROT</name>
<sequence>MNPGVRKPTREEVLDAFAVEPQHDRTVLERYLKQYPEYASELVELSREVSRNIGTDQNPLSAHESRLIDNAWHHHAPIETKSGTDPLAVLSVQQSRDIAKKLDVPRQIITAFKERRVRVETVPKPFLAALAEALEFSIEALVSSLSYPSVPKMARSYKAEVKPSVGAAVSFEQLLVDAGVSESRRAELMAKGA</sequence>
<protein>
    <recommendedName>
        <fullName evidence="3">XRE family transcriptional regulator</fullName>
    </recommendedName>
</protein>